<evidence type="ECO:0008006" key="5">
    <source>
        <dbReference type="Google" id="ProtNLM"/>
    </source>
</evidence>
<sequence length="60" mass="6920">MEYVQVLLPTIVVALIFWFVIRALFRVDRNERLAEAEAERRTEPISGTNVSEEVRGDEGK</sequence>
<keyword evidence="4" id="KW-1185">Reference proteome</keyword>
<accession>A0ABP7E140</accession>
<keyword evidence="2" id="KW-0812">Transmembrane</keyword>
<feature type="region of interest" description="Disordered" evidence="1">
    <location>
        <begin position="35"/>
        <end position="60"/>
    </location>
</feature>
<dbReference type="EMBL" id="BAABCJ010000006">
    <property type="protein sequence ID" value="GAA3710776.1"/>
    <property type="molecule type" value="Genomic_DNA"/>
</dbReference>
<name>A0ABP7E140_9MICC</name>
<dbReference type="Proteomes" id="UP001501536">
    <property type="component" value="Unassembled WGS sequence"/>
</dbReference>
<keyword evidence="2" id="KW-1133">Transmembrane helix</keyword>
<protein>
    <recommendedName>
        <fullName evidence="5">Lysyl-tRNA synthetase</fullName>
    </recommendedName>
</protein>
<evidence type="ECO:0000313" key="4">
    <source>
        <dbReference type="Proteomes" id="UP001501536"/>
    </source>
</evidence>
<gene>
    <name evidence="3" type="ORF">GCM10022377_25440</name>
</gene>
<keyword evidence="2" id="KW-0472">Membrane</keyword>
<dbReference type="RefSeq" id="WP_344885332.1">
    <property type="nucleotide sequence ID" value="NZ_BAABCJ010000006.1"/>
</dbReference>
<evidence type="ECO:0000256" key="1">
    <source>
        <dbReference type="SAM" id="MobiDB-lite"/>
    </source>
</evidence>
<feature type="transmembrane region" description="Helical" evidence="2">
    <location>
        <begin position="6"/>
        <end position="25"/>
    </location>
</feature>
<evidence type="ECO:0000313" key="3">
    <source>
        <dbReference type="EMBL" id="GAA3710776.1"/>
    </source>
</evidence>
<organism evidence="3 4">
    <name type="scientific">Zhihengliuella alba</name>
    <dbReference type="NCBI Taxonomy" id="547018"/>
    <lineage>
        <taxon>Bacteria</taxon>
        <taxon>Bacillati</taxon>
        <taxon>Actinomycetota</taxon>
        <taxon>Actinomycetes</taxon>
        <taxon>Micrococcales</taxon>
        <taxon>Micrococcaceae</taxon>
        <taxon>Zhihengliuella</taxon>
    </lineage>
</organism>
<reference evidence="4" key="1">
    <citation type="journal article" date="2019" name="Int. J. Syst. Evol. Microbiol.">
        <title>The Global Catalogue of Microorganisms (GCM) 10K type strain sequencing project: providing services to taxonomists for standard genome sequencing and annotation.</title>
        <authorList>
            <consortium name="The Broad Institute Genomics Platform"/>
            <consortium name="The Broad Institute Genome Sequencing Center for Infectious Disease"/>
            <person name="Wu L."/>
            <person name="Ma J."/>
        </authorList>
    </citation>
    <scope>NUCLEOTIDE SEQUENCE [LARGE SCALE GENOMIC DNA]</scope>
    <source>
        <strain evidence="4">JCM 16961</strain>
    </source>
</reference>
<proteinExistence type="predicted"/>
<evidence type="ECO:0000256" key="2">
    <source>
        <dbReference type="SAM" id="Phobius"/>
    </source>
</evidence>
<comment type="caution">
    <text evidence="3">The sequence shown here is derived from an EMBL/GenBank/DDBJ whole genome shotgun (WGS) entry which is preliminary data.</text>
</comment>